<protein>
    <submittedName>
        <fullName evidence="1">Uncharacterized protein</fullName>
    </submittedName>
</protein>
<comment type="caution">
    <text evidence="1">The sequence shown here is derived from an EMBL/GenBank/DDBJ whole genome shotgun (WGS) entry which is preliminary data.</text>
</comment>
<evidence type="ECO:0000313" key="1">
    <source>
        <dbReference type="EMBL" id="KAJ9090800.1"/>
    </source>
</evidence>
<dbReference type="Proteomes" id="UP001230649">
    <property type="component" value="Unassembled WGS sequence"/>
</dbReference>
<dbReference type="EMBL" id="JASBWS010000224">
    <property type="protein sequence ID" value="KAJ9090800.1"/>
    <property type="molecule type" value="Genomic_DNA"/>
</dbReference>
<keyword evidence="2" id="KW-1185">Reference proteome</keyword>
<name>A0ACC2UV68_9TREE</name>
<reference evidence="1" key="1">
    <citation type="submission" date="2023-04" db="EMBL/GenBank/DDBJ databases">
        <title>Draft Genome sequencing of Naganishia species isolated from polar environments using Oxford Nanopore Technology.</title>
        <authorList>
            <person name="Leo P."/>
            <person name="Venkateswaran K."/>
        </authorList>
    </citation>
    <scope>NUCLEOTIDE SEQUENCE</scope>
    <source>
        <strain evidence="1">MNA-CCFEE 5262</strain>
    </source>
</reference>
<evidence type="ECO:0000313" key="2">
    <source>
        <dbReference type="Proteomes" id="UP001230649"/>
    </source>
</evidence>
<sequence length="238" mass="26415">MTFKVSHHSFLLSMAFSMPETLMIDSETPMTDDESHVTVPITDSVVPPSVTITSTKGRTREYGRALTGSSSRRGSRPRSPRPSARSLKSGYRSNTAWDMAHEVRRKIDALEEALCEGIPEGEDRAKVGYGTLKALRKGLIQTQISFRHNPFEEEWRDGMVQVQTYMETLDAAWTEGGAAGSEIVQNRWPGIRNDLLAMQDLLREATIPAGSEVAEGCGDRIPTRTGCSFLGPGRWRKQ</sequence>
<gene>
    <name evidence="1" type="ORF">QFC20_007812</name>
</gene>
<accession>A0ACC2UV68</accession>
<organism evidence="1 2">
    <name type="scientific">Naganishia adeliensis</name>
    <dbReference type="NCBI Taxonomy" id="92952"/>
    <lineage>
        <taxon>Eukaryota</taxon>
        <taxon>Fungi</taxon>
        <taxon>Dikarya</taxon>
        <taxon>Basidiomycota</taxon>
        <taxon>Agaricomycotina</taxon>
        <taxon>Tremellomycetes</taxon>
        <taxon>Filobasidiales</taxon>
        <taxon>Filobasidiaceae</taxon>
        <taxon>Naganishia</taxon>
    </lineage>
</organism>
<proteinExistence type="predicted"/>